<protein>
    <recommendedName>
        <fullName evidence="4">DUF1080 domain-containing protein</fullName>
    </recommendedName>
</protein>
<dbReference type="OrthoDB" id="950846at2"/>
<dbReference type="Gene3D" id="2.60.120.560">
    <property type="entry name" value="Exo-inulinase, domain 1"/>
    <property type="match status" value="1"/>
</dbReference>
<keyword evidence="1" id="KW-0175">Coiled coil</keyword>
<evidence type="ECO:0000313" key="3">
    <source>
        <dbReference type="Proteomes" id="UP000249016"/>
    </source>
</evidence>
<evidence type="ECO:0000256" key="1">
    <source>
        <dbReference type="SAM" id="Coils"/>
    </source>
</evidence>
<comment type="caution">
    <text evidence="2">The sequence shown here is derived from an EMBL/GenBank/DDBJ whole genome shotgun (WGS) entry which is preliminary data.</text>
</comment>
<dbReference type="AlphaFoldDB" id="A0A327NDN7"/>
<gene>
    <name evidence="2" type="ORF">HMF3257_01275</name>
</gene>
<sequence length="254" mass="28485">MKILAILVLSILFLGVLFVQWANKPENVEALQNKRALEATQKIEEAKNQVAIQKEQAVVQKEIETKKTMMKLAIDESFVNSRFEQLDFTYPNISYFTIKKKELSFSGMVYKGQNPQAYFISSKDEFSDFTAEMQVGIWGGDAYAGIFWGAQAKGDQNPDQYQAAFSTPNTLYVETGDDEDFGLGGLISSENKQVLRVERFGKHLLVSVNGRVLFNDNVASAKRGKIGLIIGHRGGLRPTVQSISIGINRFQVWQ</sequence>
<evidence type="ECO:0000313" key="2">
    <source>
        <dbReference type="EMBL" id="RAI73401.1"/>
    </source>
</evidence>
<reference evidence="2 3" key="1">
    <citation type="submission" date="2018-06" db="EMBL/GenBank/DDBJ databases">
        <title>Spirosoma sp. HMF3257 Genome sequencing and assembly.</title>
        <authorList>
            <person name="Kang H."/>
            <person name="Cha I."/>
            <person name="Kim H."/>
            <person name="Kang J."/>
            <person name="Joh K."/>
        </authorList>
    </citation>
    <scope>NUCLEOTIDE SEQUENCE [LARGE SCALE GENOMIC DNA]</scope>
    <source>
        <strain evidence="2 3">HMF3257</strain>
    </source>
</reference>
<dbReference type="EMBL" id="QLII01000001">
    <property type="protein sequence ID" value="RAI73401.1"/>
    <property type="molecule type" value="Genomic_DNA"/>
</dbReference>
<feature type="coiled-coil region" evidence="1">
    <location>
        <begin position="29"/>
        <end position="56"/>
    </location>
</feature>
<keyword evidence="3" id="KW-1185">Reference proteome</keyword>
<dbReference type="RefSeq" id="WP_111340282.1">
    <property type="nucleotide sequence ID" value="NZ_QLII01000001.1"/>
</dbReference>
<dbReference type="Proteomes" id="UP000249016">
    <property type="component" value="Unassembled WGS sequence"/>
</dbReference>
<name>A0A327NDN7_9BACT</name>
<evidence type="ECO:0008006" key="4">
    <source>
        <dbReference type="Google" id="ProtNLM"/>
    </source>
</evidence>
<accession>A0A327NDN7</accession>
<proteinExistence type="predicted"/>
<organism evidence="2 3">
    <name type="scientific">Spirosoma telluris</name>
    <dbReference type="NCBI Taxonomy" id="2183553"/>
    <lineage>
        <taxon>Bacteria</taxon>
        <taxon>Pseudomonadati</taxon>
        <taxon>Bacteroidota</taxon>
        <taxon>Cytophagia</taxon>
        <taxon>Cytophagales</taxon>
        <taxon>Cytophagaceae</taxon>
        <taxon>Spirosoma</taxon>
    </lineage>
</organism>